<feature type="transmembrane region" description="Helical" evidence="1">
    <location>
        <begin position="27"/>
        <end position="48"/>
    </location>
</feature>
<gene>
    <name evidence="2" type="ORF">UFOPK3423_00654</name>
</gene>
<reference evidence="2" key="1">
    <citation type="submission" date="2020-05" db="EMBL/GenBank/DDBJ databases">
        <authorList>
            <person name="Chiriac C."/>
            <person name="Salcher M."/>
            <person name="Ghai R."/>
            <person name="Kavagutti S V."/>
        </authorList>
    </citation>
    <scope>NUCLEOTIDE SEQUENCE</scope>
</reference>
<keyword evidence="1" id="KW-0812">Transmembrane</keyword>
<evidence type="ECO:0000256" key="1">
    <source>
        <dbReference type="SAM" id="Phobius"/>
    </source>
</evidence>
<accession>A0A6J7DPR6</accession>
<keyword evidence="1" id="KW-1133">Transmembrane helix</keyword>
<protein>
    <submittedName>
        <fullName evidence="2">Unannotated protein</fullName>
    </submittedName>
</protein>
<proteinExistence type="predicted"/>
<dbReference type="AlphaFoldDB" id="A0A6J7DPR6"/>
<name>A0A6J7DPR6_9ZZZZ</name>
<dbReference type="EMBL" id="CAFBLQ010000053">
    <property type="protein sequence ID" value="CAB4869343.1"/>
    <property type="molecule type" value="Genomic_DNA"/>
</dbReference>
<organism evidence="2">
    <name type="scientific">freshwater metagenome</name>
    <dbReference type="NCBI Taxonomy" id="449393"/>
    <lineage>
        <taxon>unclassified sequences</taxon>
        <taxon>metagenomes</taxon>
        <taxon>ecological metagenomes</taxon>
    </lineage>
</organism>
<keyword evidence="1" id="KW-0472">Membrane</keyword>
<evidence type="ECO:0000313" key="2">
    <source>
        <dbReference type="EMBL" id="CAB4869343.1"/>
    </source>
</evidence>
<sequence length="220" mass="23790">MTLPVQQRFRPTLADLAAPRWRALPRLAQIGAGIAGLLVIALIIVLAVGRGAERRAVVVPSPTAFNLLYDSSKLDRIPTASGTSLVLRTPQADPDPENFSVRPVTLPSAYGTPGAGLPLYATQLIDRMRRDDPSFVLRGEGRARINDQPGYQIQFQTNISGRTAYGRRTLLFAADDSTADGADITIIALRSRSMPNVDAVGSNGPTKLPYRSFRLGLDRP</sequence>